<dbReference type="InterPro" id="IPR004089">
    <property type="entry name" value="MCPsignal_dom"/>
</dbReference>
<dbReference type="CDD" id="cd19411">
    <property type="entry name" value="MCP2201-like_sensor"/>
    <property type="match status" value="1"/>
</dbReference>
<proteinExistence type="inferred from homology"/>
<dbReference type="STRING" id="76731.RD2015_893"/>
<dbReference type="PANTHER" id="PTHR43531:SF14">
    <property type="entry name" value="METHYL-ACCEPTING CHEMOTAXIS PROTEIN I-RELATED"/>
    <property type="match status" value="1"/>
</dbReference>
<sequence>MRFSDLRVGLRITLGFAAVLLATLVIGIVAITRLQLIQSNVSDMANDWIPSINAINAYLVKANDLRRAEMAAVLQESDSGLEQELTRIRTLRETTLPDLAKKYEALISVPQEQAVWDDTKAKLASFLAQQDRLIAARKSGDRSAAVALAMGPSLEGFRAVADNVQKLVDINTQGAQESYLSSQRVYSTVLTTMVVLIVLALAAGALLSWYLTRSTVQPLNQMVSVAQRVAEGNLAVQVDVSRRDELGQLAKALAEMRDSLNQSLSTVRTSAESIAMSSGEVAAGSSDLSARTEQMASSLEETSATMQALTDTVRQNAEATRQASQLALSASEVAGRGGAVVSQVVNTMEEINASSRRISDIIGTIDGIAFQTNILALNAAVEAARAGEQGRGFAVVAGEVRSLAQRSAEAAREIKGLIGTSVDRVETGARLVADAGETMREIVTAVQRVTDIIQEISSATQEQSTSLVEVGQAVQRLDEVTQQNAALVEESSAASESLREQAGSLKQVVAQFRLQG</sequence>
<dbReference type="PRINTS" id="PR00260">
    <property type="entry name" value="CHEMTRNSDUCR"/>
</dbReference>
<dbReference type="InterPro" id="IPR004090">
    <property type="entry name" value="Chemotax_Me-accpt_rcpt"/>
</dbReference>
<evidence type="ECO:0000313" key="5">
    <source>
        <dbReference type="Proteomes" id="UP000060699"/>
    </source>
</evidence>
<dbReference type="PANTHER" id="PTHR43531">
    <property type="entry name" value="PROTEIN ICFG"/>
    <property type="match status" value="1"/>
</dbReference>
<dbReference type="InterPro" id="IPR051310">
    <property type="entry name" value="MCP_chemotaxis"/>
</dbReference>
<dbReference type="GO" id="GO:0006935">
    <property type="term" value="P:chemotaxis"/>
    <property type="evidence" value="ECO:0007669"/>
    <property type="project" value="InterPro"/>
</dbReference>
<comment type="subcellular location">
    <subcellularLocation>
        <location evidence="1">Membrane</location>
    </subcellularLocation>
</comment>
<dbReference type="Gene3D" id="1.10.287.950">
    <property type="entry name" value="Methyl-accepting chemotaxis protein"/>
    <property type="match status" value="1"/>
</dbReference>
<dbReference type="InterPro" id="IPR024478">
    <property type="entry name" value="HlyB_4HB_MCP"/>
</dbReference>
<name>A0A0U3M9T7_9BURK</name>
<dbReference type="InterPro" id="IPR003660">
    <property type="entry name" value="HAMP_dom"/>
</dbReference>
<dbReference type="InterPro" id="IPR047347">
    <property type="entry name" value="YvaQ-like_sensor"/>
</dbReference>
<dbReference type="Pfam" id="PF00015">
    <property type="entry name" value="MCPsignal"/>
    <property type="match status" value="1"/>
</dbReference>
<dbReference type="KEGG" id="rdp:RD2015_893"/>
<dbReference type="SMART" id="SM00283">
    <property type="entry name" value="MA"/>
    <property type="match status" value="1"/>
</dbReference>
<evidence type="ECO:0000256" key="3">
    <source>
        <dbReference type="ARBA" id="ARBA00029447"/>
    </source>
</evidence>
<dbReference type="AlphaFoldDB" id="A0A0U3M9T7"/>
<dbReference type="EMBL" id="CP013729">
    <property type="protein sequence ID" value="ALV05389.1"/>
    <property type="molecule type" value="Genomic_DNA"/>
</dbReference>
<dbReference type="SUPFAM" id="SSF58104">
    <property type="entry name" value="Methyl-accepting chemotaxis protein (MCP) signaling domain"/>
    <property type="match status" value="1"/>
</dbReference>
<dbReference type="Pfam" id="PF12729">
    <property type="entry name" value="4HB_MCP_1"/>
    <property type="match status" value="1"/>
</dbReference>
<dbReference type="PATRIC" id="fig|76731.3.peg.907"/>
<dbReference type="PROSITE" id="PS50885">
    <property type="entry name" value="HAMP"/>
    <property type="match status" value="1"/>
</dbReference>
<dbReference type="GO" id="GO:0004888">
    <property type="term" value="F:transmembrane signaling receptor activity"/>
    <property type="evidence" value="ECO:0007669"/>
    <property type="project" value="InterPro"/>
</dbReference>
<dbReference type="FunFam" id="1.10.287.950:FF:000001">
    <property type="entry name" value="Methyl-accepting chemotaxis sensory transducer"/>
    <property type="match status" value="1"/>
</dbReference>
<dbReference type="PROSITE" id="PS50111">
    <property type="entry name" value="CHEMOTAXIS_TRANSDUC_2"/>
    <property type="match status" value="1"/>
</dbReference>
<reference evidence="4 5" key="1">
    <citation type="submission" date="2015-12" db="EMBL/GenBank/DDBJ databases">
        <title>Complete genome of Roseateles depolymerans KCTC 42856.</title>
        <authorList>
            <person name="Kim K.M."/>
        </authorList>
    </citation>
    <scope>NUCLEOTIDE SEQUENCE [LARGE SCALE GENOMIC DNA]</scope>
    <source>
        <strain evidence="4 5">KCTC 42856</strain>
    </source>
</reference>
<comment type="similarity">
    <text evidence="3">Belongs to the methyl-accepting chemotaxis (MCP) protein family.</text>
</comment>
<evidence type="ECO:0000256" key="2">
    <source>
        <dbReference type="ARBA" id="ARBA00022481"/>
    </source>
</evidence>
<dbReference type="CDD" id="cd11386">
    <property type="entry name" value="MCP_signal"/>
    <property type="match status" value="1"/>
</dbReference>
<keyword evidence="5" id="KW-1185">Reference proteome</keyword>
<organism evidence="4 5">
    <name type="scientific">Roseateles depolymerans</name>
    <dbReference type="NCBI Taxonomy" id="76731"/>
    <lineage>
        <taxon>Bacteria</taxon>
        <taxon>Pseudomonadati</taxon>
        <taxon>Pseudomonadota</taxon>
        <taxon>Betaproteobacteria</taxon>
        <taxon>Burkholderiales</taxon>
        <taxon>Sphaerotilaceae</taxon>
        <taxon>Roseateles</taxon>
    </lineage>
</organism>
<dbReference type="GO" id="GO:0007165">
    <property type="term" value="P:signal transduction"/>
    <property type="evidence" value="ECO:0007669"/>
    <property type="project" value="InterPro"/>
</dbReference>
<dbReference type="RefSeq" id="WP_058933865.1">
    <property type="nucleotide sequence ID" value="NZ_CP013729.1"/>
</dbReference>
<protein>
    <submittedName>
        <fullName evidence="4">Chemotaxis protein</fullName>
    </submittedName>
</protein>
<accession>A0A0U3M9T7</accession>
<gene>
    <name evidence="4" type="ORF">RD2015_893</name>
</gene>
<evidence type="ECO:0000256" key="1">
    <source>
        <dbReference type="ARBA" id="ARBA00004370"/>
    </source>
</evidence>
<dbReference type="CDD" id="cd06225">
    <property type="entry name" value="HAMP"/>
    <property type="match status" value="1"/>
</dbReference>
<dbReference type="Proteomes" id="UP000060699">
    <property type="component" value="Chromosome"/>
</dbReference>
<evidence type="ECO:0000313" key="4">
    <source>
        <dbReference type="EMBL" id="ALV05389.1"/>
    </source>
</evidence>
<dbReference type="SMART" id="SM00304">
    <property type="entry name" value="HAMP"/>
    <property type="match status" value="1"/>
</dbReference>
<dbReference type="Gene3D" id="6.10.340.10">
    <property type="match status" value="1"/>
</dbReference>
<keyword evidence="2" id="KW-0488">Methylation</keyword>
<dbReference type="Pfam" id="PF00672">
    <property type="entry name" value="HAMP"/>
    <property type="match status" value="1"/>
</dbReference>
<dbReference type="GO" id="GO:0005886">
    <property type="term" value="C:plasma membrane"/>
    <property type="evidence" value="ECO:0007669"/>
    <property type="project" value="TreeGrafter"/>
</dbReference>